<dbReference type="GO" id="GO:0016788">
    <property type="term" value="F:hydrolase activity, acting on ester bonds"/>
    <property type="evidence" value="ECO:0007669"/>
    <property type="project" value="InterPro"/>
</dbReference>
<feature type="compositionally biased region" description="Basic and acidic residues" evidence="5">
    <location>
        <begin position="358"/>
        <end position="368"/>
    </location>
</feature>
<dbReference type="Gene3D" id="3.90.780.10">
    <property type="entry name" value="5'-Nucleotidase, C-terminal domain"/>
    <property type="match status" value="1"/>
</dbReference>
<dbReference type="GO" id="GO:0005576">
    <property type="term" value="C:extracellular region"/>
    <property type="evidence" value="ECO:0007669"/>
    <property type="project" value="UniProtKB-SubCell"/>
</dbReference>
<protein>
    <submittedName>
        <fullName evidence="8">2',3'-cyclic-nucleotide 2'-phosphodiesterase (5'-nucleotidase family)</fullName>
    </submittedName>
</protein>
<dbReference type="PRINTS" id="PR01607">
    <property type="entry name" value="APYRASEFAMLY"/>
</dbReference>
<evidence type="ECO:0000256" key="4">
    <source>
        <dbReference type="RuleBase" id="RU362119"/>
    </source>
</evidence>
<dbReference type="PANTHER" id="PTHR11575">
    <property type="entry name" value="5'-NUCLEOTIDASE-RELATED"/>
    <property type="match status" value="1"/>
</dbReference>
<keyword evidence="2" id="KW-0964">Secreted</keyword>
<reference evidence="8 9" key="1">
    <citation type="submission" date="2020-08" db="EMBL/GenBank/DDBJ databases">
        <title>Genomic Encyclopedia of Type Strains, Phase IV (KMG-IV): sequencing the most valuable type-strain genomes for metagenomic binning, comparative biology and taxonomic classification.</title>
        <authorList>
            <person name="Goeker M."/>
        </authorList>
    </citation>
    <scope>NUCLEOTIDE SEQUENCE [LARGE SCALE GENOMIC DNA]</scope>
    <source>
        <strain evidence="8 9">DSM 24696</strain>
    </source>
</reference>
<dbReference type="InterPro" id="IPR036907">
    <property type="entry name" value="5'-Nucleotdase_C_sf"/>
</dbReference>
<dbReference type="PROSITE" id="PS00785">
    <property type="entry name" value="5_NUCLEOTIDASE_1"/>
    <property type="match status" value="1"/>
</dbReference>
<sequence>MNMKTAIQHHVRIIFFLVIIATSIIPTYSQAADTDNEVPFQLSIMHTNDIHGHVERFPQLITASNEVRANHPDTLLLHAGDIFSGTLYFHMFHAQADLLFMNHMSYDAMGLGNHEFDLGRKEAGHPELVDFISSATFPVVASNINFTTDQGLSRVFKEGVHHEPEAGAMYEGIIKEVAGEKVGIFGIDTETTKNSSSPYYVSFQDELESAEKMVEQFEAEGVDKIIALTHIGFDVHPDARNDLSLAANVEGIDVIVGGHSHTILQEPYVVTENAAGEEMSPTVIVQAGEYGQYLGHVNVGFDENGDVIDYDGQLIDVTEKKPDPEAMEVLEPYAKQVDKVKNEKSGGVAMRDFPNPRVKSDGEGESVRNSETALGNLITDAMLHEAQAVDPQVSMAFMNGGSIRAPIEAGPITIGEIIEAQPFGNTLAVTALTGKEIKAVLEQSVKTAPRESGRFLHVSGLAYTYDHEAEVGSRIQSVQVKDGDNEMAIDDDQTYYVVTNNFLAYGGEGYDILASAYEQGRVKDLGLSDWEVLRDYVAELGEVDTTVEGRIIDVAK</sequence>
<dbReference type="FunFam" id="3.90.780.10:FF:000004">
    <property type="entry name" value="UDP-sugar hydrolase, putative"/>
    <property type="match status" value="1"/>
</dbReference>
<dbReference type="PROSITE" id="PS00786">
    <property type="entry name" value="5_NUCLEOTIDASE_2"/>
    <property type="match status" value="1"/>
</dbReference>
<evidence type="ECO:0000313" key="8">
    <source>
        <dbReference type="EMBL" id="MBB5173390.1"/>
    </source>
</evidence>
<keyword evidence="3" id="KW-0732">Signal</keyword>
<dbReference type="GO" id="GO:0046872">
    <property type="term" value="F:metal ion binding"/>
    <property type="evidence" value="ECO:0007669"/>
    <property type="project" value="InterPro"/>
</dbReference>
<keyword evidence="4" id="KW-0547">Nucleotide-binding</keyword>
<feature type="domain" description="5'-Nucleotidase C-terminal" evidence="7">
    <location>
        <begin position="363"/>
        <end position="514"/>
    </location>
</feature>
<keyword evidence="9" id="KW-1185">Reference proteome</keyword>
<dbReference type="SUPFAM" id="SSF56300">
    <property type="entry name" value="Metallo-dependent phosphatases"/>
    <property type="match status" value="1"/>
</dbReference>
<feature type="region of interest" description="Disordered" evidence="5">
    <location>
        <begin position="344"/>
        <end position="368"/>
    </location>
</feature>
<evidence type="ECO:0000313" key="9">
    <source>
        <dbReference type="Proteomes" id="UP000551878"/>
    </source>
</evidence>
<dbReference type="InterPro" id="IPR029052">
    <property type="entry name" value="Metallo-depent_PP-like"/>
</dbReference>
<dbReference type="Proteomes" id="UP000551878">
    <property type="component" value="Unassembled WGS sequence"/>
</dbReference>
<evidence type="ECO:0000256" key="1">
    <source>
        <dbReference type="ARBA" id="ARBA00004613"/>
    </source>
</evidence>
<dbReference type="InterPro" id="IPR006179">
    <property type="entry name" value="5_nucleotidase/apyrase"/>
</dbReference>
<dbReference type="SUPFAM" id="SSF55816">
    <property type="entry name" value="5'-nucleotidase (syn. UDP-sugar hydrolase), C-terminal domain"/>
    <property type="match status" value="1"/>
</dbReference>
<dbReference type="Gene3D" id="3.60.21.10">
    <property type="match status" value="1"/>
</dbReference>
<comment type="similarity">
    <text evidence="4">Belongs to the 5'-nucleotidase family.</text>
</comment>
<dbReference type="InterPro" id="IPR006146">
    <property type="entry name" value="5'-Nucleotdase_CS"/>
</dbReference>
<dbReference type="InterPro" id="IPR004843">
    <property type="entry name" value="Calcineurin-like_PHP"/>
</dbReference>
<organism evidence="8 9">
    <name type="scientific">Texcoconibacillus texcoconensis</name>
    <dbReference type="NCBI Taxonomy" id="1095777"/>
    <lineage>
        <taxon>Bacteria</taxon>
        <taxon>Bacillati</taxon>
        <taxon>Bacillota</taxon>
        <taxon>Bacilli</taxon>
        <taxon>Bacillales</taxon>
        <taxon>Bacillaceae</taxon>
        <taxon>Texcoconibacillus</taxon>
    </lineage>
</organism>
<dbReference type="PANTHER" id="PTHR11575:SF24">
    <property type="entry name" value="5'-NUCLEOTIDASE"/>
    <property type="match status" value="1"/>
</dbReference>
<keyword evidence="4" id="KW-0378">Hydrolase</keyword>
<proteinExistence type="inferred from homology"/>
<dbReference type="GO" id="GO:0000166">
    <property type="term" value="F:nucleotide binding"/>
    <property type="evidence" value="ECO:0007669"/>
    <property type="project" value="UniProtKB-KW"/>
</dbReference>
<evidence type="ECO:0000256" key="2">
    <source>
        <dbReference type="ARBA" id="ARBA00022525"/>
    </source>
</evidence>
<evidence type="ECO:0000259" key="6">
    <source>
        <dbReference type="Pfam" id="PF00149"/>
    </source>
</evidence>
<evidence type="ECO:0000256" key="5">
    <source>
        <dbReference type="SAM" id="MobiDB-lite"/>
    </source>
</evidence>
<dbReference type="InterPro" id="IPR008334">
    <property type="entry name" value="5'-Nucleotdase_C"/>
</dbReference>
<dbReference type="AlphaFoldDB" id="A0A840QPU7"/>
<name>A0A840QPU7_9BACI</name>
<dbReference type="Pfam" id="PF00149">
    <property type="entry name" value="Metallophos"/>
    <property type="match status" value="1"/>
</dbReference>
<evidence type="ECO:0000256" key="3">
    <source>
        <dbReference type="ARBA" id="ARBA00022729"/>
    </source>
</evidence>
<dbReference type="EMBL" id="JACHHB010000006">
    <property type="protein sequence ID" value="MBB5173390.1"/>
    <property type="molecule type" value="Genomic_DNA"/>
</dbReference>
<evidence type="ECO:0000259" key="7">
    <source>
        <dbReference type="Pfam" id="PF02872"/>
    </source>
</evidence>
<dbReference type="RefSeq" id="WP_184663841.1">
    <property type="nucleotide sequence ID" value="NZ_JACHHB010000006.1"/>
</dbReference>
<comment type="caution">
    <text evidence="8">The sequence shown here is derived from an EMBL/GenBank/DDBJ whole genome shotgun (WGS) entry which is preliminary data.</text>
</comment>
<dbReference type="Pfam" id="PF02872">
    <property type="entry name" value="5_nucleotid_C"/>
    <property type="match status" value="1"/>
</dbReference>
<feature type="domain" description="Calcineurin-like phosphoesterase" evidence="6">
    <location>
        <begin position="43"/>
        <end position="261"/>
    </location>
</feature>
<accession>A0A840QPU7</accession>
<comment type="subcellular location">
    <subcellularLocation>
        <location evidence="1">Secreted</location>
    </subcellularLocation>
</comment>
<dbReference type="GO" id="GO:0009166">
    <property type="term" value="P:nucleotide catabolic process"/>
    <property type="evidence" value="ECO:0007669"/>
    <property type="project" value="InterPro"/>
</dbReference>
<gene>
    <name evidence="8" type="ORF">HNQ41_001577</name>
</gene>